<organism evidence="10 11">
    <name type="scientific">Azospirillum brasilense</name>
    <dbReference type="NCBI Taxonomy" id="192"/>
    <lineage>
        <taxon>Bacteria</taxon>
        <taxon>Pseudomonadati</taxon>
        <taxon>Pseudomonadota</taxon>
        <taxon>Alphaproteobacteria</taxon>
        <taxon>Rhodospirillales</taxon>
        <taxon>Azospirillaceae</taxon>
        <taxon>Azospirillum</taxon>
    </lineage>
</organism>
<dbReference type="Pfam" id="PF00664">
    <property type="entry name" value="ABC_membrane"/>
    <property type="match status" value="1"/>
</dbReference>
<dbReference type="PANTHER" id="PTHR24221:SF654">
    <property type="entry name" value="ATP-BINDING CASSETTE SUB-FAMILY B MEMBER 6"/>
    <property type="match status" value="1"/>
</dbReference>
<dbReference type="Gene3D" id="3.40.50.300">
    <property type="entry name" value="P-loop containing nucleotide triphosphate hydrolases"/>
    <property type="match status" value="1"/>
</dbReference>
<dbReference type="InterPro" id="IPR010128">
    <property type="entry name" value="ATPase_T1SS_PrtD-like"/>
</dbReference>
<comment type="caution">
    <text evidence="10">The sequence shown here is derived from an EMBL/GenBank/DDBJ whole genome shotgun (WGS) entry which is preliminary data.</text>
</comment>
<dbReference type="AlphaFoldDB" id="A0A235H399"/>
<dbReference type="InterPro" id="IPR003593">
    <property type="entry name" value="AAA+_ATPase"/>
</dbReference>
<evidence type="ECO:0000256" key="1">
    <source>
        <dbReference type="ARBA" id="ARBA00004651"/>
    </source>
</evidence>
<dbReference type="InterPro" id="IPR036640">
    <property type="entry name" value="ABC1_TM_sf"/>
</dbReference>
<dbReference type="PANTHER" id="PTHR24221">
    <property type="entry name" value="ATP-BINDING CASSETTE SUB-FAMILY B"/>
    <property type="match status" value="1"/>
</dbReference>
<dbReference type="GO" id="GO:0005524">
    <property type="term" value="F:ATP binding"/>
    <property type="evidence" value="ECO:0007669"/>
    <property type="project" value="UniProtKB-KW"/>
</dbReference>
<dbReference type="SUPFAM" id="SSF90123">
    <property type="entry name" value="ABC transporter transmembrane region"/>
    <property type="match status" value="1"/>
</dbReference>
<dbReference type="GO" id="GO:0005886">
    <property type="term" value="C:plasma membrane"/>
    <property type="evidence" value="ECO:0007669"/>
    <property type="project" value="UniProtKB-SubCell"/>
</dbReference>
<accession>A0A235H399</accession>
<keyword evidence="10" id="KW-0614">Plasmid</keyword>
<keyword evidence="6 7" id="KW-0472">Membrane</keyword>
<evidence type="ECO:0000259" key="9">
    <source>
        <dbReference type="PROSITE" id="PS50929"/>
    </source>
</evidence>
<gene>
    <name evidence="10" type="ORF">CHT98_32785</name>
</gene>
<dbReference type="SMART" id="SM00382">
    <property type="entry name" value="AAA"/>
    <property type="match status" value="1"/>
</dbReference>
<keyword evidence="3" id="KW-0547">Nucleotide-binding</keyword>
<proteinExistence type="predicted"/>
<dbReference type="PROSITE" id="PS50893">
    <property type="entry name" value="ABC_TRANSPORTER_2"/>
    <property type="match status" value="1"/>
</dbReference>
<keyword evidence="5 7" id="KW-1133">Transmembrane helix</keyword>
<feature type="transmembrane region" description="Helical" evidence="7">
    <location>
        <begin position="175"/>
        <end position="193"/>
    </location>
</feature>
<evidence type="ECO:0000256" key="6">
    <source>
        <dbReference type="ARBA" id="ARBA00023136"/>
    </source>
</evidence>
<evidence type="ECO:0000259" key="8">
    <source>
        <dbReference type="PROSITE" id="PS50893"/>
    </source>
</evidence>
<evidence type="ECO:0000256" key="7">
    <source>
        <dbReference type="SAM" id="Phobius"/>
    </source>
</evidence>
<dbReference type="InterPro" id="IPR039421">
    <property type="entry name" value="Type_1_exporter"/>
</dbReference>
<comment type="subcellular location">
    <subcellularLocation>
        <location evidence="1">Cell membrane</location>
        <topology evidence="1">Multi-pass membrane protein</topology>
    </subcellularLocation>
</comment>
<evidence type="ECO:0000256" key="2">
    <source>
        <dbReference type="ARBA" id="ARBA00022692"/>
    </source>
</evidence>
<dbReference type="GO" id="GO:0034040">
    <property type="term" value="F:ATPase-coupled lipid transmembrane transporter activity"/>
    <property type="evidence" value="ECO:0007669"/>
    <property type="project" value="TreeGrafter"/>
</dbReference>
<geneLocation type="plasmid" evidence="10">
    <name>unnamed</name>
</geneLocation>
<dbReference type="InterPro" id="IPR011527">
    <property type="entry name" value="ABC1_TM_dom"/>
</dbReference>
<dbReference type="GO" id="GO:0030256">
    <property type="term" value="C:type I protein secretion system complex"/>
    <property type="evidence" value="ECO:0007669"/>
    <property type="project" value="InterPro"/>
</dbReference>
<name>A0A235H399_AZOBR</name>
<feature type="transmembrane region" description="Helical" evidence="7">
    <location>
        <begin position="80"/>
        <end position="100"/>
    </location>
</feature>
<evidence type="ECO:0000313" key="11">
    <source>
        <dbReference type="Proteomes" id="UP000215367"/>
    </source>
</evidence>
<feature type="domain" description="ABC transporter" evidence="8">
    <location>
        <begin position="351"/>
        <end position="586"/>
    </location>
</feature>
<dbReference type="GO" id="GO:0016887">
    <property type="term" value="F:ATP hydrolysis activity"/>
    <property type="evidence" value="ECO:0007669"/>
    <property type="project" value="InterPro"/>
</dbReference>
<dbReference type="PROSITE" id="PS50929">
    <property type="entry name" value="ABC_TM1F"/>
    <property type="match status" value="1"/>
</dbReference>
<evidence type="ECO:0000313" key="10">
    <source>
        <dbReference type="EMBL" id="OYD80142.1"/>
    </source>
</evidence>
<feature type="domain" description="ABC transmembrane type-1" evidence="9">
    <location>
        <begin position="44"/>
        <end position="320"/>
    </location>
</feature>
<reference evidence="10 11" key="1">
    <citation type="submission" date="2017-07" db="EMBL/GenBank/DDBJ databases">
        <title>Whole genome sequence of Azospirillum brasilense 2A1, a potential biofertilizer strain.</title>
        <authorList>
            <person name="Fontana C.A."/>
            <person name="Toffoli L.M."/>
            <person name="Salazar S.M."/>
            <person name="Puglisi E."/>
            <person name="Pedraza R."/>
            <person name="Bassi D."/>
            <person name="Cocconcelli P.S."/>
        </authorList>
    </citation>
    <scope>NUCLEOTIDE SEQUENCE [LARGE SCALE GENOMIC DNA]</scope>
    <source>
        <strain evidence="10 11">2A1</strain>
        <plasmid evidence="10">unnamed</plasmid>
    </source>
</reference>
<dbReference type="SUPFAM" id="SSF52540">
    <property type="entry name" value="P-loop containing nucleoside triphosphate hydrolases"/>
    <property type="match status" value="1"/>
</dbReference>
<dbReference type="GO" id="GO:0140359">
    <property type="term" value="F:ABC-type transporter activity"/>
    <property type="evidence" value="ECO:0007669"/>
    <property type="project" value="InterPro"/>
</dbReference>
<evidence type="ECO:0000256" key="5">
    <source>
        <dbReference type="ARBA" id="ARBA00022989"/>
    </source>
</evidence>
<feature type="transmembrane region" description="Helical" evidence="7">
    <location>
        <begin position="149"/>
        <end position="169"/>
    </location>
</feature>
<dbReference type="Gene3D" id="1.20.1560.10">
    <property type="entry name" value="ABC transporter type 1, transmembrane domain"/>
    <property type="match status" value="1"/>
</dbReference>
<keyword evidence="2 7" id="KW-0812">Transmembrane</keyword>
<sequence>MVALTPPRTSLWRNDGTPWGWLRRTGKGKSPLMSPLAPARRCLVAAAGFSAAINVLALTLPLYSMQVYDRVLSSGSLETLLYLTVIALVALVFVSWLEILRARLLLRVASWVERRFAPECLRRALTTPGGRQGADLTTLRELAVLRQTMGSPVVAALADVPWVPVYLVALFALHPLLGLVAASGALTLFAIAWTGEMLTRRAVAASAEAGTTAQRFVEAAARSREEINCMGMSAAVVERWAAGNAAALDQGERACAQHTTAYSLTRWVRLVVQVAIMAVGTYLVLDHAITGGALFASATLLGRALAPVEQVIGAWRTLAAARAAWRRVAAHLEIPAPRRTLRGLPPPRGLLSVEGIAASPIPGARSLLKNVSFAMEPGTVLVVVGSSGAGKTTLARTLVGALPAQAGVVRLDGVDVAGWDRGELGRHVGYLPQDGDLIDTTVRAFIARMEEAPLDRVTEAATIAGVHDMILRLPQGYETRLGSGGFLPSAGQRQRLALARAVFGDPRLVVLDEPDAHLDGPGEAALQKAIAALKERGATVVATSHRPNLLRVADCVLVLRDGAVARFGPRDEVIAALGQPRPAQAREAISSSAA</sequence>
<evidence type="ECO:0000256" key="3">
    <source>
        <dbReference type="ARBA" id="ARBA00022741"/>
    </source>
</evidence>
<dbReference type="GO" id="GO:0030253">
    <property type="term" value="P:protein secretion by the type I secretion system"/>
    <property type="evidence" value="ECO:0007669"/>
    <property type="project" value="InterPro"/>
</dbReference>
<protein>
    <submittedName>
        <fullName evidence="10">Type I secretion system permease/ATPase</fullName>
    </submittedName>
</protein>
<keyword evidence="4" id="KW-0067">ATP-binding</keyword>
<dbReference type="Proteomes" id="UP000215367">
    <property type="component" value="Unassembled WGS sequence"/>
</dbReference>
<dbReference type="NCBIfam" id="TIGR01842">
    <property type="entry name" value="type_I_sec_PrtD"/>
    <property type="match status" value="1"/>
</dbReference>
<dbReference type="InterPro" id="IPR003439">
    <property type="entry name" value="ABC_transporter-like_ATP-bd"/>
</dbReference>
<dbReference type="InterPro" id="IPR027417">
    <property type="entry name" value="P-loop_NTPase"/>
</dbReference>
<feature type="transmembrane region" description="Helical" evidence="7">
    <location>
        <begin position="42"/>
        <end position="60"/>
    </location>
</feature>
<dbReference type="Pfam" id="PF00005">
    <property type="entry name" value="ABC_tran"/>
    <property type="match status" value="1"/>
</dbReference>
<evidence type="ECO:0000256" key="4">
    <source>
        <dbReference type="ARBA" id="ARBA00022840"/>
    </source>
</evidence>
<dbReference type="EMBL" id="NOWT01000073">
    <property type="protein sequence ID" value="OYD80142.1"/>
    <property type="molecule type" value="Genomic_DNA"/>
</dbReference>
<feature type="transmembrane region" description="Helical" evidence="7">
    <location>
        <begin position="267"/>
        <end position="285"/>
    </location>
</feature>